<dbReference type="RefSeq" id="WP_108974575.1">
    <property type="nucleotide sequence ID" value="NZ_CP022188.1"/>
</dbReference>
<name>A0A2U8H513_9RHOO</name>
<dbReference type="Proteomes" id="UP000244902">
    <property type="component" value="Chromosome"/>
</dbReference>
<organism evidence="1 2">
    <name type="scientific">Parazoarcus communis</name>
    <dbReference type="NCBI Taxonomy" id="41977"/>
    <lineage>
        <taxon>Bacteria</taxon>
        <taxon>Pseudomonadati</taxon>
        <taxon>Pseudomonadota</taxon>
        <taxon>Betaproteobacteria</taxon>
        <taxon>Rhodocyclales</taxon>
        <taxon>Zoogloeaceae</taxon>
        <taxon>Parazoarcus</taxon>
    </lineage>
</organism>
<reference evidence="1 2" key="1">
    <citation type="submission" date="2017-06" db="EMBL/GenBank/DDBJ databases">
        <title>Azoarcus sp. TSNA42 complete genome sequence.</title>
        <authorList>
            <person name="Woo J.-H."/>
            <person name="Kim H.-S."/>
        </authorList>
    </citation>
    <scope>NUCLEOTIDE SEQUENCE [LARGE SCALE GENOMIC DNA]</scope>
    <source>
        <strain evidence="1 2">TSNA42</strain>
    </source>
</reference>
<protein>
    <submittedName>
        <fullName evidence="1">N-formylglutamate amidohydrolase</fullName>
    </submittedName>
</protein>
<evidence type="ECO:0000313" key="1">
    <source>
        <dbReference type="EMBL" id="AWI80734.1"/>
    </source>
</evidence>
<dbReference type="Pfam" id="PF05013">
    <property type="entry name" value="FGase"/>
    <property type="match status" value="1"/>
</dbReference>
<sequence length="261" mass="28995">MLASTHARAPGASSEGEEIRDALVITCEHGGNRIPPAYRLLFRSVHDLVASHRGFDAGALVMARSLARAFSAPLAYGTVCRLLVDLNRSVGHRHLHFESVRKAPLAVREHILERYYQPYRAEVERLIMQAVERRGRAIHICSHSFTPELKGRRREADIGLLYDPSRPGEVALCERWKTALEACAPELVVRRNYPYSGKADGVAAWFRARLPADAYVGIELEINQKHVDAANPQWAALRKAVINSLRIALAGEGRGVVRPDG</sequence>
<accession>A0A2U8H513</accession>
<dbReference type="OrthoDB" id="9815326at2"/>
<gene>
    <name evidence="1" type="ORF">CEW87_15960</name>
</gene>
<dbReference type="AlphaFoldDB" id="A0A2U8H513"/>
<dbReference type="EMBL" id="CP022188">
    <property type="protein sequence ID" value="AWI80734.1"/>
    <property type="molecule type" value="Genomic_DNA"/>
</dbReference>
<keyword evidence="1" id="KW-0378">Hydrolase</keyword>
<dbReference type="SUPFAM" id="SSF53187">
    <property type="entry name" value="Zn-dependent exopeptidases"/>
    <property type="match status" value="1"/>
</dbReference>
<proteinExistence type="predicted"/>
<dbReference type="Gene3D" id="3.40.630.40">
    <property type="entry name" value="Zn-dependent exopeptidases"/>
    <property type="match status" value="1"/>
</dbReference>
<dbReference type="InterPro" id="IPR007709">
    <property type="entry name" value="N-FG_amidohydro"/>
</dbReference>
<evidence type="ECO:0000313" key="2">
    <source>
        <dbReference type="Proteomes" id="UP000244902"/>
    </source>
</evidence>
<dbReference type="GO" id="GO:0016787">
    <property type="term" value="F:hydrolase activity"/>
    <property type="evidence" value="ECO:0007669"/>
    <property type="project" value="UniProtKB-KW"/>
</dbReference>